<dbReference type="CDD" id="cd14273">
    <property type="entry name" value="UBA_TAP-C_like"/>
    <property type="match status" value="1"/>
</dbReference>
<reference evidence="3" key="1">
    <citation type="journal article" date="2023" name="bioRxiv">
        <title>Scaffold-level genome assemblies of two parasitoid biocontrol wasps reveal the parthenogenesis mechanism and an associated novel virus.</title>
        <authorList>
            <person name="Inwood S."/>
            <person name="Skelly J."/>
            <person name="Guhlin J."/>
            <person name="Harrop T."/>
            <person name="Goldson S."/>
            <person name="Dearden P."/>
        </authorList>
    </citation>
    <scope>NUCLEOTIDE SEQUENCE</scope>
    <source>
        <strain evidence="3">Irish</strain>
        <tissue evidence="3">Whole body</tissue>
    </source>
</reference>
<dbReference type="CDD" id="cd02958">
    <property type="entry name" value="UAS"/>
    <property type="match status" value="1"/>
</dbReference>
<reference evidence="3" key="2">
    <citation type="submission" date="2023-03" db="EMBL/GenBank/DDBJ databases">
        <authorList>
            <person name="Inwood S.N."/>
            <person name="Skelly J.G."/>
            <person name="Guhlin J."/>
            <person name="Harrop T.W.R."/>
            <person name="Goldson S.G."/>
            <person name="Dearden P.K."/>
        </authorList>
    </citation>
    <scope>NUCLEOTIDE SEQUENCE</scope>
    <source>
        <strain evidence="3">Irish</strain>
        <tissue evidence="3">Whole body</tissue>
    </source>
</reference>
<organism evidence="3 4">
    <name type="scientific">Microctonus aethiopoides</name>
    <dbReference type="NCBI Taxonomy" id="144406"/>
    <lineage>
        <taxon>Eukaryota</taxon>
        <taxon>Metazoa</taxon>
        <taxon>Ecdysozoa</taxon>
        <taxon>Arthropoda</taxon>
        <taxon>Hexapoda</taxon>
        <taxon>Insecta</taxon>
        <taxon>Pterygota</taxon>
        <taxon>Neoptera</taxon>
        <taxon>Endopterygota</taxon>
        <taxon>Hymenoptera</taxon>
        <taxon>Apocrita</taxon>
        <taxon>Ichneumonoidea</taxon>
        <taxon>Braconidae</taxon>
        <taxon>Euphorinae</taxon>
        <taxon>Microctonus</taxon>
    </lineage>
</organism>
<proteinExistence type="predicted"/>
<dbReference type="GO" id="GO:0043130">
    <property type="term" value="F:ubiquitin binding"/>
    <property type="evidence" value="ECO:0007669"/>
    <property type="project" value="TreeGrafter"/>
</dbReference>
<dbReference type="GO" id="GO:0043161">
    <property type="term" value="P:proteasome-mediated ubiquitin-dependent protein catabolic process"/>
    <property type="evidence" value="ECO:0007669"/>
    <property type="project" value="TreeGrafter"/>
</dbReference>
<gene>
    <name evidence="3" type="ORF">PV328_006991</name>
</gene>
<feature type="region of interest" description="Disordered" evidence="1">
    <location>
        <begin position="241"/>
        <end position="375"/>
    </location>
</feature>
<evidence type="ECO:0000313" key="4">
    <source>
        <dbReference type="Proteomes" id="UP001168990"/>
    </source>
</evidence>
<dbReference type="PANTHER" id="PTHR23322:SF6">
    <property type="entry name" value="UBX DOMAIN-CONTAINING PROTEIN 7"/>
    <property type="match status" value="1"/>
</dbReference>
<sequence length="451" mass="50482">MDREIIEKFIEVTGESEATAIQYLTLAEGNVENAITLMFEGHAPVAERDNAEPDEPPVRAPILPTQEVLVPSEPACSFPRASSNVFDRFRDFSVEIRRQEEEMTMRVSGNKKLSRCKTKRLEDLFRPPYDILLLGTFIEARERAKSINRWLLVNVQNPQEFSCQILNRDVWPDKQIKEIVKDHFILWQVLSDSADGRGYINFYNVTTYPYLAIVDPRTGECMRSYTNITVDSLLTGLNDMLSTHPSPDSTSDFPCIEESHCEPSSSMKRPARPNPMSKDSGRRIKKSRPTSEATTSSIGSSYHKDEGSVVSTSTGNHSIIRGKRSRIEVPDNLEDIGPSESAIVPSKDDSSASNACNSQEVEPSKSEISNGDGPSLRLCLRLPSGGREAVSMCANDTIETFIRRVEEMGYARSEHTYLIPFPKTNVGALPSQTRLFDTILYPSNTVFITKV</sequence>
<dbReference type="Pfam" id="PF13899">
    <property type="entry name" value="Thioredoxin_7"/>
    <property type="match status" value="1"/>
</dbReference>
<dbReference type="GO" id="GO:0005634">
    <property type="term" value="C:nucleus"/>
    <property type="evidence" value="ECO:0007669"/>
    <property type="project" value="TreeGrafter"/>
</dbReference>
<dbReference type="SUPFAM" id="SSF54236">
    <property type="entry name" value="Ubiquitin-like"/>
    <property type="match status" value="1"/>
</dbReference>
<dbReference type="EMBL" id="JAQQBS010000002">
    <property type="protein sequence ID" value="KAK0173848.1"/>
    <property type="molecule type" value="Genomic_DNA"/>
</dbReference>
<dbReference type="InterPro" id="IPR009060">
    <property type="entry name" value="UBA-like_sf"/>
</dbReference>
<dbReference type="InterPro" id="IPR029071">
    <property type="entry name" value="Ubiquitin-like_domsf"/>
</dbReference>
<dbReference type="InterPro" id="IPR036249">
    <property type="entry name" value="Thioredoxin-like_sf"/>
</dbReference>
<evidence type="ECO:0000259" key="2">
    <source>
        <dbReference type="SMART" id="SM00594"/>
    </source>
</evidence>
<accession>A0AA39FQL5</accession>
<dbReference type="InterPro" id="IPR006577">
    <property type="entry name" value="UAS"/>
</dbReference>
<dbReference type="Proteomes" id="UP001168990">
    <property type="component" value="Unassembled WGS sequence"/>
</dbReference>
<dbReference type="SUPFAM" id="SSF52833">
    <property type="entry name" value="Thioredoxin-like"/>
    <property type="match status" value="1"/>
</dbReference>
<dbReference type="SUPFAM" id="SSF46934">
    <property type="entry name" value="UBA-like"/>
    <property type="match status" value="1"/>
</dbReference>
<feature type="domain" description="UAS" evidence="2">
    <location>
        <begin position="120"/>
        <end position="238"/>
    </location>
</feature>
<dbReference type="Gene3D" id="1.10.8.10">
    <property type="entry name" value="DNA helicase RuvA subunit, C-terminal domain"/>
    <property type="match status" value="1"/>
</dbReference>
<dbReference type="Gene3D" id="3.10.20.90">
    <property type="entry name" value="Phosphatidylinositol 3-kinase Catalytic Subunit, Chain A, domain 1"/>
    <property type="match status" value="1"/>
</dbReference>
<dbReference type="PANTHER" id="PTHR23322">
    <property type="entry name" value="FAS-ASSOCIATED PROTEIN"/>
    <property type="match status" value="1"/>
</dbReference>
<dbReference type="AlphaFoldDB" id="A0AA39FQL5"/>
<feature type="compositionally biased region" description="Polar residues" evidence="1">
    <location>
        <begin position="241"/>
        <end position="252"/>
    </location>
</feature>
<dbReference type="SMART" id="SM00594">
    <property type="entry name" value="UAS"/>
    <property type="match status" value="1"/>
</dbReference>
<dbReference type="Pfam" id="PF14555">
    <property type="entry name" value="UBA_4"/>
    <property type="match status" value="1"/>
</dbReference>
<evidence type="ECO:0000256" key="1">
    <source>
        <dbReference type="SAM" id="MobiDB-lite"/>
    </source>
</evidence>
<name>A0AA39FQL5_9HYME</name>
<feature type="compositionally biased region" description="Polar residues" evidence="1">
    <location>
        <begin position="351"/>
        <end position="369"/>
    </location>
</feature>
<keyword evidence="4" id="KW-1185">Reference proteome</keyword>
<protein>
    <recommendedName>
        <fullName evidence="2">UAS domain-containing protein</fullName>
    </recommendedName>
</protein>
<comment type="caution">
    <text evidence="3">The sequence shown here is derived from an EMBL/GenBank/DDBJ whole genome shotgun (WGS) entry which is preliminary data.</text>
</comment>
<dbReference type="InterPro" id="IPR050730">
    <property type="entry name" value="UBX_domain-protein"/>
</dbReference>
<feature type="compositionally biased region" description="Polar residues" evidence="1">
    <location>
        <begin position="290"/>
        <end position="300"/>
    </location>
</feature>
<evidence type="ECO:0000313" key="3">
    <source>
        <dbReference type="EMBL" id="KAK0173848.1"/>
    </source>
</evidence>
<dbReference type="Gene3D" id="3.40.30.10">
    <property type="entry name" value="Glutaredoxin"/>
    <property type="match status" value="1"/>
</dbReference>